<dbReference type="PANTHER" id="PTHR30329:SF21">
    <property type="entry name" value="LIPOPROTEIN YIAD-RELATED"/>
    <property type="match status" value="1"/>
</dbReference>
<comment type="similarity">
    <text evidence="2">Belongs to the MotB family.</text>
</comment>
<evidence type="ECO:0000256" key="10">
    <source>
        <dbReference type="SAM" id="Phobius"/>
    </source>
</evidence>
<evidence type="ECO:0000256" key="9">
    <source>
        <dbReference type="SAM" id="MobiDB-lite"/>
    </source>
</evidence>
<protein>
    <submittedName>
        <fullName evidence="12">Type VI secretion system protein TssL</fullName>
    </submittedName>
</protein>
<accession>A0A2N5X1F5</accession>
<evidence type="ECO:0000256" key="4">
    <source>
        <dbReference type="ARBA" id="ARBA00022692"/>
    </source>
</evidence>
<organism evidence="12 13">
    <name type="scientific">Pseudohalioglobus lutimaris</name>
    <dbReference type="NCBI Taxonomy" id="1737061"/>
    <lineage>
        <taxon>Bacteria</taxon>
        <taxon>Pseudomonadati</taxon>
        <taxon>Pseudomonadota</taxon>
        <taxon>Gammaproteobacteria</taxon>
        <taxon>Cellvibrionales</taxon>
        <taxon>Halieaceae</taxon>
        <taxon>Pseudohalioglobus</taxon>
    </lineage>
</organism>
<evidence type="ECO:0000313" key="12">
    <source>
        <dbReference type="EMBL" id="PLW68315.1"/>
    </source>
</evidence>
<comment type="subcellular location">
    <subcellularLocation>
        <location evidence="1">Cell membrane</location>
        <topology evidence="1">Single-pass membrane protein</topology>
    </subcellularLocation>
</comment>
<dbReference type="EMBL" id="PKUS01000016">
    <property type="protein sequence ID" value="PLW68315.1"/>
    <property type="molecule type" value="Genomic_DNA"/>
</dbReference>
<gene>
    <name evidence="12" type="ORF">C0039_13040</name>
</gene>
<dbReference type="Gene3D" id="3.30.1330.60">
    <property type="entry name" value="OmpA-like domain"/>
    <property type="match status" value="1"/>
</dbReference>
<evidence type="ECO:0000256" key="2">
    <source>
        <dbReference type="ARBA" id="ARBA00008914"/>
    </source>
</evidence>
<evidence type="ECO:0000256" key="7">
    <source>
        <dbReference type="PROSITE-ProRule" id="PRU00473"/>
    </source>
</evidence>
<dbReference type="InterPro" id="IPR025713">
    <property type="entry name" value="MotB-like_N_dom"/>
</dbReference>
<keyword evidence="6 7" id="KW-0472">Membrane</keyword>
<evidence type="ECO:0000256" key="3">
    <source>
        <dbReference type="ARBA" id="ARBA00022475"/>
    </source>
</evidence>
<feature type="region of interest" description="Disordered" evidence="9">
    <location>
        <begin position="98"/>
        <end position="119"/>
    </location>
</feature>
<dbReference type="CDD" id="cd07185">
    <property type="entry name" value="OmpA_C-like"/>
    <property type="match status" value="1"/>
</dbReference>
<keyword evidence="8" id="KW-0175">Coiled coil</keyword>
<reference evidence="12 13" key="1">
    <citation type="submission" date="2018-01" db="EMBL/GenBank/DDBJ databases">
        <title>The draft genome sequence of Halioglobus lutimaris HF004.</title>
        <authorList>
            <person name="Du Z.-J."/>
            <person name="Shi M.-J."/>
        </authorList>
    </citation>
    <scope>NUCLEOTIDE SEQUENCE [LARGE SCALE GENOMIC DNA]</scope>
    <source>
        <strain evidence="12 13">HF004</strain>
    </source>
</reference>
<dbReference type="InterPro" id="IPR036737">
    <property type="entry name" value="OmpA-like_sf"/>
</dbReference>
<keyword evidence="13" id="KW-1185">Reference proteome</keyword>
<dbReference type="PANTHER" id="PTHR30329">
    <property type="entry name" value="STATOR ELEMENT OF FLAGELLAR MOTOR COMPLEX"/>
    <property type="match status" value="1"/>
</dbReference>
<dbReference type="Pfam" id="PF13677">
    <property type="entry name" value="MotB_plug"/>
    <property type="match status" value="1"/>
</dbReference>
<evidence type="ECO:0000313" key="13">
    <source>
        <dbReference type="Proteomes" id="UP000235005"/>
    </source>
</evidence>
<feature type="transmembrane region" description="Helical" evidence="10">
    <location>
        <begin position="16"/>
        <end position="38"/>
    </location>
</feature>
<dbReference type="InterPro" id="IPR006665">
    <property type="entry name" value="OmpA-like"/>
</dbReference>
<keyword evidence="5 10" id="KW-1133">Transmembrane helix</keyword>
<sequence length="314" mass="34797">MSDTMEDDEQSPGAPAWMATFADLMSLLMCFFVLLLSFSEMDLQKYKQVAGSMAYAFGVQNKVKVMDIPKGTSIIAKEFSPGKPEPTQIKTVNQFTTETTKPSLSVGNPSAPKSAARELNEEETERLLREKLEALIAETEEDADKLRDLLEEDVNDGKIDIESNGRSITIRIRERGSFPSASANLSPEFVPVMNSLRNALTSIDGLISIEGHTDNIPIRTAAFESNWDLSASRALSVTHELIKSNTLDPNRFMVVGRADTQPFKPNDSAQERAQNRRVEIIIRQGLDEQLTTDIKKLQRGFDDLLQGIDLNSAG</sequence>
<feature type="compositionally biased region" description="Polar residues" evidence="9">
    <location>
        <begin position="98"/>
        <end position="108"/>
    </location>
</feature>
<dbReference type="PROSITE" id="PS51123">
    <property type="entry name" value="OMPA_2"/>
    <property type="match status" value="1"/>
</dbReference>
<evidence type="ECO:0000256" key="5">
    <source>
        <dbReference type="ARBA" id="ARBA00022989"/>
    </source>
</evidence>
<dbReference type="NCBIfam" id="NF006508">
    <property type="entry name" value="PRK08944.1"/>
    <property type="match status" value="1"/>
</dbReference>
<dbReference type="AlphaFoldDB" id="A0A2N5X1F5"/>
<feature type="domain" description="OmpA-like" evidence="11">
    <location>
        <begin position="165"/>
        <end position="286"/>
    </location>
</feature>
<feature type="coiled-coil region" evidence="8">
    <location>
        <begin position="129"/>
        <end position="156"/>
    </location>
</feature>
<evidence type="ECO:0000256" key="8">
    <source>
        <dbReference type="SAM" id="Coils"/>
    </source>
</evidence>
<evidence type="ECO:0000256" key="6">
    <source>
        <dbReference type="ARBA" id="ARBA00023136"/>
    </source>
</evidence>
<evidence type="ECO:0000259" key="11">
    <source>
        <dbReference type="PROSITE" id="PS51123"/>
    </source>
</evidence>
<dbReference type="InterPro" id="IPR050330">
    <property type="entry name" value="Bact_OuterMem_StrucFunc"/>
</dbReference>
<keyword evidence="4 10" id="KW-0812">Transmembrane</keyword>
<keyword evidence="3" id="KW-1003">Cell membrane</keyword>
<proteinExistence type="inferred from homology"/>
<name>A0A2N5X1F5_9GAMM</name>
<dbReference type="GO" id="GO:0005886">
    <property type="term" value="C:plasma membrane"/>
    <property type="evidence" value="ECO:0007669"/>
    <property type="project" value="UniProtKB-SubCell"/>
</dbReference>
<dbReference type="SUPFAM" id="SSF103088">
    <property type="entry name" value="OmpA-like"/>
    <property type="match status" value="1"/>
</dbReference>
<evidence type="ECO:0000256" key="1">
    <source>
        <dbReference type="ARBA" id="ARBA00004162"/>
    </source>
</evidence>
<dbReference type="RefSeq" id="WP_075999230.1">
    <property type="nucleotide sequence ID" value="NZ_PKUS01000016.1"/>
</dbReference>
<comment type="caution">
    <text evidence="12">The sequence shown here is derived from an EMBL/GenBank/DDBJ whole genome shotgun (WGS) entry which is preliminary data.</text>
</comment>
<dbReference type="Pfam" id="PF00691">
    <property type="entry name" value="OmpA"/>
    <property type="match status" value="1"/>
</dbReference>
<dbReference type="OrthoDB" id="9815217at2"/>
<dbReference type="Proteomes" id="UP000235005">
    <property type="component" value="Unassembled WGS sequence"/>
</dbReference>